<dbReference type="PANTHER" id="PTHR43689">
    <property type="entry name" value="HYDROLASE"/>
    <property type="match status" value="1"/>
</dbReference>
<evidence type="ECO:0000313" key="3">
    <source>
        <dbReference type="EMBL" id="MDR7384113.1"/>
    </source>
</evidence>
<gene>
    <name evidence="3" type="ORF">J2S48_003628</name>
</gene>
<evidence type="ECO:0000259" key="2">
    <source>
        <dbReference type="Pfam" id="PF12697"/>
    </source>
</evidence>
<sequence length="343" mass="36501">MNTDTHPRRRTAPPHGAGPHAPHVPTQKAPYADLVAGTSVRDEDREIRGVHAHVRVYGDPAAPHRLVFLHGLRGDHHGLEPIVANLLLQRPDLQVWVPDLPGFGASAPLRDGMHDVAGYAAWTGELLAAVIPEGDAVRPRGDVLLAGHSFGSIVAAATIAASDAPVVRGLVLVNPIATAALAGPRRVLSAVTVGVHRLAAALPEVIGTALLRHQLFTRIASVAMVTTRDRSLRRWIHAEHDRYFSGFADRRSLLEAFHASVGTDVAAHAPAIGLPTLLVASENDDVAPLPAQRVLEAMFSRGRLVVVPRVGHLAHYEAPDVVAGEIAGFLGALEETRAGRDEQ</sequence>
<feature type="region of interest" description="Disordered" evidence="1">
    <location>
        <begin position="1"/>
        <end position="31"/>
    </location>
</feature>
<evidence type="ECO:0000313" key="4">
    <source>
        <dbReference type="Proteomes" id="UP001183585"/>
    </source>
</evidence>
<dbReference type="InterPro" id="IPR000639">
    <property type="entry name" value="Epox_hydrolase-like"/>
</dbReference>
<feature type="domain" description="AB hydrolase-1" evidence="2">
    <location>
        <begin position="66"/>
        <end position="323"/>
    </location>
</feature>
<dbReference type="PRINTS" id="PR00111">
    <property type="entry name" value="ABHYDROLASE"/>
</dbReference>
<dbReference type="Gene3D" id="3.40.50.1820">
    <property type="entry name" value="alpha/beta hydrolase"/>
    <property type="match status" value="1"/>
</dbReference>
<dbReference type="RefSeq" id="WP_274996192.1">
    <property type="nucleotide sequence ID" value="NZ_JAJQQP010000011.1"/>
</dbReference>
<dbReference type="InterPro" id="IPR000073">
    <property type="entry name" value="AB_hydrolase_1"/>
</dbReference>
<reference evidence="3 4" key="1">
    <citation type="submission" date="2023-07" db="EMBL/GenBank/DDBJ databases">
        <title>Sequencing the genomes of 1000 actinobacteria strains.</title>
        <authorList>
            <person name="Klenk H.-P."/>
        </authorList>
    </citation>
    <scope>NUCLEOTIDE SEQUENCE [LARGE SCALE GENOMIC DNA]</scope>
    <source>
        <strain evidence="3 4">DSM 45554</strain>
    </source>
</reference>
<dbReference type="Pfam" id="PF12697">
    <property type="entry name" value="Abhydrolase_6"/>
    <property type="match status" value="1"/>
</dbReference>
<protein>
    <submittedName>
        <fullName evidence="3">Pimeloyl-ACP methyl ester carboxylesterase</fullName>
    </submittedName>
</protein>
<dbReference type="PANTHER" id="PTHR43689:SF8">
    <property type="entry name" value="ALPHA_BETA-HYDROLASES SUPERFAMILY PROTEIN"/>
    <property type="match status" value="1"/>
</dbReference>
<dbReference type="InterPro" id="IPR029058">
    <property type="entry name" value="AB_hydrolase_fold"/>
</dbReference>
<name>A0ABU2CS01_9MICO</name>
<evidence type="ECO:0000256" key="1">
    <source>
        <dbReference type="SAM" id="MobiDB-lite"/>
    </source>
</evidence>
<dbReference type="Proteomes" id="UP001183585">
    <property type="component" value="Unassembled WGS sequence"/>
</dbReference>
<organism evidence="3 4">
    <name type="scientific">Promicromonospora iranensis</name>
    <dbReference type="NCBI Taxonomy" id="1105144"/>
    <lineage>
        <taxon>Bacteria</taxon>
        <taxon>Bacillati</taxon>
        <taxon>Actinomycetota</taxon>
        <taxon>Actinomycetes</taxon>
        <taxon>Micrococcales</taxon>
        <taxon>Promicromonosporaceae</taxon>
        <taxon>Promicromonospora</taxon>
    </lineage>
</organism>
<feature type="compositionally biased region" description="Low complexity" evidence="1">
    <location>
        <begin position="13"/>
        <end position="23"/>
    </location>
</feature>
<keyword evidence="4" id="KW-1185">Reference proteome</keyword>
<dbReference type="EMBL" id="JAVDYE010000001">
    <property type="protein sequence ID" value="MDR7384113.1"/>
    <property type="molecule type" value="Genomic_DNA"/>
</dbReference>
<dbReference type="PRINTS" id="PR00412">
    <property type="entry name" value="EPOXHYDRLASE"/>
</dbReference>
<accession>A0ABU2CS01</accession>
<proteinExistence type="predicted"/>
<comment type="caution">
    <text evidence="3">The sequence shown here is derived from an EMBL/GenBank/DDBJ whole genome shotgun (WGS) entry which is preliminary data.</text>
</comment>
<dbReference type="SUPFAM" id="SSF53474">
    <property type="entry name" value="alpha/beta-Hydrolases"/>
    <property type="match status" value="1"/>
</dbReference>